<sequence>MAHWLRFGGLLATGFAVVLLLGRLPAIERSPPSHRQSLEVFTPVQVKTLTGENLVDAMIGLPLRERLSRVGWDHSILTVDLSVEQPLAAPRDVWRDTARLIRFSFFDVQGVRQLLVRVYSVDGGQRTLLFSAETRPGDWTEERLASLRTPIGYPDDEFRAGIHLVIYPQGELWLRNFAN</sequence>
<dbReference type="AlphaFoldDB" id="A0A398D0F1"/>
<dbReference type="RefSeq" id="WP_119147843.1">
    <property type="nucleotide sequence ID" value="NZ_JBHSOV010000005.1"/>
</dbReference>
<proteinExistence type="predicted"/>
<name>A0A398D0F1_9BACL</name>
<protein>
    <submittedName>
        <fullName evidence="1">Uncharacterized protein</fullName>
    </submittedName>
</protein>
<evidence type="ECO:0000313" key="1">
    <source>
        <dbReference type="EMBL" id="RIE04644.1"/>
    </source>
</evidence>
<evidence type="ECO:0000313" key="2">
    <source>
        <dbReference type="Proteomes" id="UP000266340"/>
    </source>
</evidence>
<dbReference type="OrthoDB" id="2679301at2"/>
<organism evidence="1 2">
    <name type="scientific">Cohnella faecalis</name>
    <dbReference type="NCBI Taxonomy" id="2315694"/>
    <lineage>
        <taxon>Bacteria</taxon>
        <taxon>Bacillati</taxon>
        <taxon>Bacillota</taxon>
        <taxon>Bacilli</taxon>
        <taxon>Bacillales</taxon>
        <taxon>Paenibacillaceae</taxon>
        <taxon>Cohnella</taxon>
    </lineage>
</organism>
<dbReference type="EMBL" id="QXJM01000023">
    <property type="protein sequence ID" value="RIE04644.1"/>
    <property type="molecule type" value="Genomic_DNA"/>
</dbReference>
<accession>A0A398D0F1</accession>
<comment type="caution">
    <text evidence="1">The sequence shown here is derived from an EMBL/GenBank/DDBJ whole genome shotgun (WGS) entry which is preliminary data.</text>
</comment>
<reference evidence="1 2" key="1">
    <citation type="submission" date="2018-09" db="EMBL/GenBank/DDBJ databases">
        <title>Cohnella cavernae sp. nov., isolated from a karst cave.</title>
        <authorList>
            <person name="Zhu H."/>
        </authorList>
    </citation>
    <scope>NUCLEOTIDE SEQUENCE [LARGE SCALE GENOMIC DNA]</scope>
    <source>
        <strain evidence="1 2">K2E09-144</strain>
    </source>
</reference>
<keyword evidence="2" id="KW-1185">Reference proteome</keyword>
<gene>
    <name evidence="1" type="ORF">D3H35_03905</name>
</gene>
<dbReference type="Proteomes" id="UP000266340">
    <property type="component" value="Unassembled WGS sequence"/>
</dbReference>